<sequence length="179" mass="18934">MLSDEEHTAITLVQPRKAIESMKTIITGVDFSQTALTAAEKAAELAASFDAELYVFSAYSMSSAVAIQTANSGNMATKTSEAYQRLADGQAAAAQQAAESVATILRNSWPKLQVMPLAVEGQPAEVLLKKADELGADAIVVGNKKAQGLSRILGSISRNVAAEAKCDLYIVNTTQQQSR</sequence>
<organism evidence="3 4">
    <name type="scientific">Corynebacterium casei UCMA 3821</name>
    <dbReference type="NCBI Taxonomy" id="1110505"/>
    <lineage>
        <taxon>Bacteria</taxon>
        <taxon>Bacillati</taxon>
        <taxon>Actinomycetota</taxon>
        <taxon>Actinomycetes</taxon>
        <taxon>Mycobacteriales</taxon>
        <taxon>Corynebacteriaceae</taxon>
        <taxon>Corynebacterium</taxon>
    </lineage>
</organism>
<protein>
    <submittedName>
        <fullName evidence="3">Universal stress family domain-containing protein</fullName>
    </submittedName>
</protein>
<dbReference type="InterPro" id="IPR006016">
    <property type="entry name" value="UspA"/>
</dbReference>
<dbReference type="SUPFAM" id="SSF52402">
    <property type="entry name" value="Adenine nucleotide alpha hydrolases-like"/>
    <property type="match status" value="1"/>
</dbReference>
<dbReference type="PANTHER" id="PTHR46268">
    <property type="entry name" value="STRESS RESPONSE PROTEIN NHAX"/>
    <property type="match status" value="1"/>
</dbReference>
<comment type="similarity">
    <text evidence="1">Belongs to the universal stress protein A family.</text>
</comment>
<proteinExistence type="inferred from homology"/>
<dbReference type="PRINTS" id="PR01438">
    <property type="entry name" value="UNVRSLSTRESS"/>
</dbReference>
<dbReference type="InterPro" id="IPR006015">
    <property type="entry name" value="Universal_stress_UspA"/>
</dbReference>
<comment type="caution">
    <text evidence="3">The sequence shown here is derived from an EMBL/GenBank/DDBJ whole genome shotgun (WGS) entry which is preliminary data.</text>
</comment>
<accession>G7HWS1</accession>
<dbReference type="EMBL" id="CAFW01000036">
    <property type="protein sequence ID" value="CCE54636.1"/>
    <property type="molecule type" value="Genomic_DNA"/>
</dbReference>
<reference evidence="3 4" key="1">
    <citation type="journal article" date="2012" name="J. Bacteriol.">
        <title>Genome Sequence of Corynebacterium casei UCMA 3821, Isolated from a Smear-Ripened Cheese.</title>
        <authorList>
            <person name="Monnet C."/>
            <person name="Loux V."/>
            <person name="Bento P."/>
            <person name="Gibrat J.F."/>
            <person name="Straub C."/>
            <person name="Bonnarme P."/>
            <person name="Landaud S."/>
            <person name="Irlinger F."/>
        </authorList>
    </citation>
    <scope>NUCLEOTIDE SEQUENCE [LARGE SCALE GENOMIC DNA]</scope>
    <source>
        <strain evidence="3 4">UCMA 3821</strain>
    </source>
</reference>
<dbReference type="CDD" id="cd00293">
    <property type="entry name" value="USP-like"/>
    <property type="match status" value="1"/>
</dbReference>
<dbReference type="InterPro" id="IPR014729">
    <property type="entry name" value="Rossmann-like_a/b/a_fold"/>
</dbReference>
<gene>
    <name evidence="3" type="ORF">CCAS_05325</name>
</gene>
<dbReference type="PANTHER" id="PTHR46268:SF6">
    <property type="entry name" value="UNIVERSAL STRESS PROTEIN UP12"/>
    <property type="match status" value="1"/>
</dbReference>
<evidence type="ECO:0000313" key="4">
    <source>
        <dbReference type="Proteomes" id="UP000004840"/>
    </source>
</evidence>
<name>G7HWS1_9CORY</name>
<dbReference type="Pfam" id="PF00582">
    <property type="entry name" value="Usp"/>
    <property type="match status" value="1"/>
</dbReference>
<evidence type="ECO:0000256" key="1">
    <source>
        <dbReference type="ARBA" id="ARBA00008791"/>
    </source>
</evidence>
<evidence type="ECO:0000313" key="3">
    <source>
        <dbReference type="EMBL" id="CCE54636.1"/>
    </source>
</evidence>
<dbReference type="Gene3D" id="3.40.50.620">
    <property type="entry name" value="HUPs"/>
    <property type="match status" value="1"/>
</dbReference>
<dbReference type="Proteomes" id="UP000004840">
    <property type="component" value="Unassembled WGS sequence"/>
</dbReference>
<evidence type="ECO:0000259" key="2">
    <source>
        <dbReference type="Pfam" id="PF00582"/>
    </source>
</evidence>
<dbReference type="AlphaFoldDB" id="G7HWS1"/>
<feature type="domain" description="UspA" evidence="2">
    <location>
        <begin position="22"/>
        <end position="171"/>
    </location>
</feature>